<sequence>MMNSKAYDLLVLVKVGYDPTKDETMGKSVPEVTKSKSHGLNETQKKLQCKDYSIKSSIAGLGYTPKPPLRVMVQRMANYHIAERPEPPGDSEEPQESIASSFLVNTMEEEVPVEPSKLEDIVHVPGHPTTEKNPRRKNGSGYTPLHI</sequence>
<gene>
    <name evidence="2" type="ORF">LIER_13365</name>
</gene>
<dbReference type="Proteomes" id="UP001454036">
    <property type="component" value="Unassembled WGS sequence"/>
</dbReference>
<comment type="caution">
    <text evidence="2">The sequence shown here is derived from an EMBL/GenBank/DDBJ whole genome shotgun (WGS) entry which is preliminary data.</text>
</comment>
<evidence type="ECO:0000313" key="3">
    <source>
        <dbReference type="Proteomes" id="UP001454036"/>
    </source>
</evidence>
<dbReference type="EMBL" id="BAABME010002687">
    <property type="protein sequence ID" value="GAA0155692.1"/>
    <property type="molecule type" value="Genomic_DNA"/>
</dbReference>
<dbReference type="AlphaFoldDB" id="A0AAV3PV66"/>
<keyword evidence="3" id="KW-1185">Reference proteome</keyword>
<proteinExistence type="predicted"/>
<evidence type="ECO:0000313" key="2">
    <source>
        <dbReference type="EMBL" id="GAA0155692.1"/>
    </source>
</evidence>
<reference evidence="2 3" key="1">
    <citation type="submission" date="2024-01" db="EMBL/GenBank/DDBJ databases">
        <title>The complete chloroplast genome sequence of Lithospermum erythrorhizon: insights into the phylogenetic relationship among Boraginaceae species and the maternal lineages of purple gromwells.</title>
        <authorList>
            <person name="Okada T."/>
            <person name="Watanabe K."/>
        </authorList>
    </citation>
    <scope>NUCLEOTIDE SEQUENCE [LARGE SCALE GENOMIC DNA]</scope>
</reference>
<accession>A0AAV3PV66</accession>
<organism evidence="2 3">
    <name type="scientific">Lithospermum erythrorhizon</name>
    <name type="common">Purple gromwell</name>
    <name type="synonym">Lithospermum officinale var. erythrorhizon</name>
    <dbReference type="NCBI Taxonomy" id="34254"/>
    <lineage>
        <taxon>Eukaryota</taxon>
        <taxon>Viridiplantae</taxon>
        <taxon>Streptophyta</taxon>
        <taxon>Embryophyta</taxon>
        <taxon>Tracheophyta</taxon>
        <taxon>Spermatophyta</taxon>
        <taxon>Magnoliopsida</taxon>
        <taxon>eudicotyledons</taxon>
        <taxon>Gunneridae</taxon>
        <taxon>Pentapetalae</taxon>
        <taxon>asterids</taxon>
        <taxon>lamiids</taxon>
        <taxon>Boraginales</taxon>
        <taxon>Boraginaceae</taxon>
        <taxon>Boraginoideae</taxon>
        <taxon>Lithospermeae</taxon>
        <taxon>Lithospermum</taxon>
    </lineage>
</organism>
<feature type="region of interest" description="Disordered" evidence="1">
    <location>
        <begin position="109"/>
        <end position="147"/>
    </location>
</feature>
<feature type="region of interest" description="Disordered" evidence="1">
    <location>
        <begin position="23"/>
        <end position="44"/>
    </location>
</feature>
<protein>
    <submittedName>
        <fullName evidence="2">Uncharacterized protein</fullName>
    </submittedName>
</protein>
<name>A0AAV3PV66_LITER</name>
<evidence type="ECO:0000256" key="1">
    <source>
        <dbReference type="SAM" id="MobiDB-lite"/>
    </source>
</evidence>